<proteinExistence type="predicted"/>
<dbReference type="GO" id="GO:0000160">
    <property type="term" value="P:phosphorelay signal transduction system"/>
    <property type="evidence" value="ECO:0007669"/>
    <property type="project" value="InterPro"/>
</dbReference>
<dbReference type="PROSITE" id="PS50005">
    <property type="entry name" value="TPR"/>
    <property type="match status" value="1"/>
</dbReference>
<keyword evidence="2" id="KW-0802">TPR repeat</keyword>
<comment type="caution">
    <text evidence="5">The sequence shown here is derived from an EMBL/GenBank/DDBJ whole genome shotgun (WGS) entry which is preliminary data.</text>
</comment>
<evidence type="ECO:0000256" key="2">
    <source>
        <dbReference type="PROSITE-ProRule" id="PRU00339"/>
    </source>
</evidence>
<dbReference type="Gene3D" id="1.10.10.10">
    <property type="entry name" value="Winged helix-like DNA-binding domain superfamily/Winged helix DNA-binding domain"/>
    <property type="match status" value="1"/>
</dbReference>
<evidence type="ECO:0000256" key="1">
    <source>
        <dbReference type="ARBA" id="ARBA00023125"/>
    </source>
</evidence>
<dbReference type="Gene3D" id="1.25.40.10">
    <property type="entry name" value="Tetratricopeptide repeat domain"/>
    <property type="match status" value="1"/>
</dbReference>
<dbReference type="SUPFAM" id="SSF48452">
    <property type="entry name" value="TPR-like"/>
    <property type="match status" value="1"/>
</dbReference>
<keyword evidence="6" id="KW-1185">Reference proteome</keyword>
<dbReference type="GO" id="GO:0006355">
    <property type="term" value="P:regulation of DNA-templated transcription"/>
    <property type="evidence" value="ECO:0007669"/>
    <property type="project" value="InterPro"/>
</dbReference>
<dbReference type="InterPro" id="IPR011990">
    <property type="entry name" value="TPR-like_helical_dom_sf"/>
</dbReference>
<dbReference type="RefSeq" id="WP_186467124.1">
    <property type="nucleotide sequence ID" value="NZ_VITK01000001.1"/>
</dbReference>
<dbReference type="InterPro" id="IPR016032">
    <property type="entry name" value="Sig_transdc_resp-reg_C-effctor"/>
</dbReference>
<dbReference type="SMART" id="SM00028">
    <property type="entry name" value="TPR"/>
    <property type="match status" value="3"/>
</dbReference>
<dbReference type="Pfam" id="PF00486">
    <property type="entry name" value="Trans_reg_C"/>
    <property type="match status" value="1"/>
</dbReference>
<dbReference type="GO" id="GO:0003677">
    <property type="term" value="F:DNA binding"/>
    <property type="evidence" value="ECO:0007669"/>
    <property type="project" value="UniProtKB-UniRule"/>
</dbReference>
<dbReference type="STRING" id="1803665.GCA_001641335_04020"/>
<dbReference type="Proteomes" id="UP000319949">
    <property type="component" value="Unassembled WGS sequence"/>
</dbReference>
<dbReference type="InterPro" id="IPR019734">
    <property type="entry name" value="TPR_rpt"/>
</dbReference>
<feature type="DNA-binding region" description="OmpR/PhoB-type" evidence="3">
    <location>
        <begin position="1"/>
        <end position="98"/>
    </location>
</feature>
<dbReference type="PANTHER" id="PTHR12558">
    <property type="entry name" value="CELL DIVISION CYCLE 16,23,27"/>
    <property type="match status" value="1"/>
</dbReference>
<dbReference type="CDD" id="cd00383">
    <property type="entry name" value="trans_reg_C"/>
    <property type="match status" value="1"/>
</dbReference>
<accession>A0A560EA19</accession>
<evidence type="ECO:0000256" key="3">
    <source>
        <dbReference type="PROSITE-ProRule" id="PRU01091"/>
    </source>
</evidence>
<protein>
    <submittedName>
        <fullName evidence="5">TolB-like protein</fullName>
    </submittedName>
</protein>
<sequence length="521" mass="57875">MTFQFEDFLLDPERRELRQADALVALEPQVFDLLTYLVRNRERVVTRDNLLDAIWNGRVVSESTLTSRINAARRAVGDNGDDQRLIRTVARKGVRFVGAVTELAGAAGKPADTDAWHAPPPAGLPLPDRPAIAVLPFTNMSGEAGQDYFSDGISEDISTALSKLRWFFVIARNSSFIYKGRAVHLRQIADELGVRYVVEGSVRKDGERVRITAQLNDVATGSHLWAERYDRELADVFAVQDEITEAIVAAIEPQLYAAESFRAQRKPPDSMDAWDLVMRALSHYWRVTRQDHVVAQALLEKAIALDPSYGKALGLLGTSYMFTAHMGWMEMASAIPAAERAARAAIRADDEDAWAHNALGHVHLFARRFEDSLAEFETALRLNPNFALAQGYHGLALSYCGRWQEADEAARRAIRLSPHDPYAPVYFGIAAYARFLGGDYAEAIRLSQESLRQRGDFVGGHRVLTAAAGMAGQTGIAHAALKELRRAQPNISLAWIAEFMPIKLAADRERYLEGFRRAGLS</sequence>
<name>A0A560EA19_9BRAD</name>
<dbReference type="Gene3D" id="3.40.50.10070">
    <property type="entry name" value="TolB, N-terminal domain"/>
    <property type="match status" value="1"/>
</dbReference>
<evidence type="ECO:0000259" key="4">
    <source>
        <dbReference type="PROSITE" id="PS51755"/>
    </source>
</evidence>
<dbReference type="InterPro" id="IPR001867">
    <property type="entry name" value="OmpR/PhoB-type_DNA-bd"/>
</dbReference>
<keyword evidence="1 3" id="KW-0238">DNA-binding</keyword>
<dbReference type="EMBL" id="VITK01000001">
    <property type="protein sequence ID" value="TWB06213.1"/>
    <property type="molecule type" value="Genomic_DNA"/>
</dbReference>
<gene>
    <name evidence="5" type="ORF">FBZ96_10122</name>
</gene>
<feature type="repeat" description="TPR" evidence="2">
    <location>
        <begin position="353"/>
        <end position="386"/>
    </location>
</feature>
<organism evidence="5 6">
    <name type="scientific">Bradyrhizobium stylosanthis</name>
    <dbReference type="NCBI Taxonomy" id="1803665"/>
    <lineage>
        <taxon>Bacteria</taxon>
        <taxon>Pseudomonadati</taxon>
        <taxon>Pseudomonadota</taxon>
        <taxon>Alphaproteobacteria</taxon>
        <taxon>Hyphomicrobiales</taxon>
        <taxon>Nitrobacteraceae</taxon>
        <taxon>Bradyrhizobium</taxon>
    </lineage>
</organism>
<feature type="domain" description="OmpR/PhoB-type" evidence="4">
    <location>
        <begin position="1"/>
        <end position="98"/>
    </location>
</feature>
<evidence type="ECO:0000313" key="6">
    <source>
        <dbReference type="Proteomes" id="UP000319949"/>
    </source>
</evidence>
<dbReference type="SMART" id="SM00862">
    <property type="entry name" value="Trans_reg_C"/>
    <property type="match status" value="1"/>
</dbReference>
<dbReference type="SUPFAM" id="SSF46894">
    <property type="entry name" value="C-terminal effector domain of the bipartite response regulators"/>
    <property type="match status" value="1"/>
</dbReference>
<dbReference type="PROSITE" id="PS51755">
    <property type="entry name" value="OMPR_PHOB"/>
    <property type="match status" value="1"/>
</dbReference>
<evidence type="ECO:0000313" key="5">
    <source>
        <dbReference type="EMBL" id="TWB06213.1"/>
    </source>
</evidence>
<dbReference type="AlphaFoldDB" id="A0A560EA19"/>
<dbReference type="PANTHER" id="PTHR12558:SF33">
    <property type="entry name" value="BLL7664 PROTEIN"/>
    <property type="match status" value="1"/>
</dbReference>
<reference evidence="5 6" key="1">
    <citation type="submission" date="2019-06" db="EMBL/GenBank/DDBJ databases">
        <title>Genomic Encyclopedia of Type Strains, Phase IV (KMG-V): Genome sequencing to study the core and pangenomes of soil and plant-associated prokaryotes.</title>
        <authorList>
            <person name="Whitman W."/>
        </authorList>
    </citation>
    <scope>NUCLEOTIDE SEQUENCE [LARGE SCALE GENOMIC DNA]</scope>
    <source>
        <strain evidence="5 6">BR 510</strain>
    </source>
</reference>
<dbReference type="InterPro" id="IPR036388">
    <property type="entry name" value="WH-like_DNA-bd_sf"/>
</dbReference>